<dbReference type="GO" id="GO:0000976">
    <property type="term" value="F:transcription cis-regulatory region binding"/>
    <property type="evidence" value="ECO:0007669"/>
    <property type="project" value="TreeGrafter"/>
</dbReference>
<dbReference type="AlphaFoldDB" id="A0A1L7XQV4"/>
<dbReference type="Proteomes" id="UP000184330">
    <property type="component" value="Unassembled WGS sequence"/>
</dbReference>
<comment type="subcellular location">
    <subcellularLocation>
        <location evidence="1">Nucleus</location>
    </subcellularLocation>
</comment>
<feature type="compositionally biased region" description="Polar residues" evidence="3">
    <location>
        <begin position="103"/>
        <end position="114"/>
    </location>
</feature>
<dbReference type="STRING" id="576137.A0A1L7XQV4"/>
<dbReference type="GO" id="GO:0003700">
    <property type="term" value="F:DNA-binding transcription factor activity"/>
    <property type="evidence" value="ECO:0007669"/>
    <property type="project" value="TreeGrafter"/>
</dbReference>
<dbReference type="GO" id="GO:0045944">
    <property type="term" value="P:positive regulation of transcription by RNA polymerase II"/>
    <property type="evidence" value="ECO:0007669"/>
    <property type="project" value="TreeGrafter"/>
</dbReference>
<feature type="compositionally biased region" description="Polar residues" evidence="3">
    <location>
        <begin position="1"/>
        <end position="15"/>
    </location>
</feature>
<accession>A0A1L7XQV4</accession>
<dbReference type="EMBL" id="FJOG01000043">
    <property type="protein sequence ID" value="CZR67338.1"/>
    <property type="molecule type" value="Genomic_DNA"/>
</dbReference>
<evidence type="ECO:0000256" key="1">
    <source>
        <dbReference type="ARBA" id="ARBA00004123"/>
    </source>
</evidence>
<evidence type="ECO:0000256" key="3">
    <source>
        <dbReference type="SAM" id="MobiDB-lite"/>
    </source>
</evidence>
<feature type="compositionally biased region" description="Polar residues" evidence="3">
    <location>
        <begin position="123"/>
        <end position="133"/>
    </location>
</feature>
<dbReference type="Pfam" id="PF11951">
    <property type="entry name" value="Fungal_trans_2"/>
    <property type="match status" value="1"/>
</dbReference>
<keyword evidence="5" id="KW-1185">Reference proteome</keyword>
<dbReference type="PANTHER" id="PTHR37534">
    <property type="entry name" value="TRANSCRIPTIONAL ACTIVATOR PROTEIN UGA3"/>
    <property type="match status" value="1"/>
</dbReference>
<organism evidence="4 5">
    <name type="scientific">Phialocephala subalpina</name>
    <dbReference type="NCBI Taxonomy" id="576137"/>
    <lineage>
        <taxon>Eukaryota</taxon>
        <taxon>Fungi</taxon>
        <taxon>Dikarya</taxon>
        <taxon>Ascomycota</taxon>
        <taxon>Pezizomycotina</taxon>
        <taxon>Leotiomycetes</taxon>
        <taxon>Helotiales</taxon>
        <taxon>Mollisiaceae</taxon>
        <taxon>Phialocephala</taxon>
        <taxon>Phialocephala fortinii species complex</taxon>
    </lineage>
</organism>
<evidence type="ECO:0000313" key="5">
    <source>
        <dbReference type="Proteomes" id="UP000184330"/>
    </source>
</evidence>
<name>A0A1L7XQV4_9HELO</name>
<keyword evidence="2" id="KW-0539">Nucleus</keyword>
<evidence type="ECO:0000256" key="2">
    <source>
        <dbReference type="ARBA" id="ARBA00023242"/>
    </source>
</evidence>
<feature type="region of interest" description="Disordered" evidence="3">
    <location>
        <begin position="1"/>
        <end position="27"/>
    </location>
</feature>
<reference evidence="4 5" key="1">
    <citation type="submission" date="2016-03" db="EMBL/GenBank/DDBJ databases">
        <authorList>
            <person name="Ploux O."/>
        </authorList>
    </citation>
    <scope>NUCLEOTIDE SEQUENCE [LARGE SCALE GENOMIC DNA]</scope>
    <source>
        <strain evidence="4 5">UAMH 11012</strain>
    </source>
</reference>
<feature type="region of interest" description="Disordered" evidence="3">
    <location>
        <begin position="74"/>
        <end position="145"/>
    </location>
</feature>
<dbReference type="PANTHER" id="PTHR37534:SF2">
    <property type="entry name" value="N-ACETYLTRANSFERASE DOMAIN-CONTAINING PROTEIN"/>
    <property type="match status" value="1"/>
</dbReference>
<gene>
    <name evidence="4" type="ORF">PAC_17237</name>
</gene>
<proteinExistence type="predicted"/>
<dbReference type="GO" id="GO:0005634">
    <property type="term" value="C:nucleus"/>
    <property type="evidence" value="ECO:0007669"/>
    <property type="project" value="UniProtKB-SubCell"/>
</dbReference>
<dbReference type="InterPro" id="IPR021858">
    <property type="entry name" value="Fun_TF"/>
</dbReference>
<sequence length="617" mass="69579">MPQSSPRASADGQNNNEEEEDVDAGAAKSTFGKLRFRHGSSAKYDSNFAKNQTWVKVKGRLCSDFVDELPELEEIYTTTPDPKIKVPSASDSSTPRILPPDSPSGSVAVTSAASDDTPWTPRSLYTNTTQLITSPPKRRRTNESYTSAFNPSIQTSLDQTEPGPDEVLSFHGRSQSFGDPSLGSDEAAIDYLLKAADLSEQNTNQTLTLLDPPVQTPGQSFAADVQPETPGVWPHANVQEACLMRYFIDELACWFDLCDLERHFAFVVPQRARHCPALLNAIYTASARHLCHLDQYRKDHAVEYLDKRLADLHIETAVEYHSRCIEHLVSVSDDPEAVFDENLLVASIILRFYEEVDAPLNGGDWETGLRGTQVFIEAQASSGLQSSLQRAAFRVASRQEVYIAFIKQRPFGMPLNFDEYRSLEPTDDHTWAHRVVVHCADVLMYCYGETRSHQLDYDSLLEYHNNWNRLRPKSFEPIFERAADPEKGEVWPELWFLSDCHVTAVQHSDLSKILLTVYDPRVPRLGPSHRMAMKRIETEVNQIVKRLCGIAISNRRAPPAMNTACMAIAMCGDQFTDPREQQSILDVLIYTDTKHAWPTKEIQDRLKDAWKWASSPT</sequence>
<dbReference type="OrthoDB" id="407832at2759"/>
<evidence type="ECO:0000313" key="4">
    <source>
        <dbReference type="EMBL" id="CZR67338.1"/>
    </source>
</evidence>
<protein>
    <submittedName>
        <fullName evidence="4">Related to ARCA protein</fullName>
    </submittedName>
</protein>